<feature type="non-terminal residue" evidence="1">
    <location>
        <position position="1"/>
    </location>
</feature>
<reference evidence="1" key="1">
    <citation type="journal article" date="2019" name="Sci. Rep.">
        <title>Draft genome of Tanacetum cinerariifolium, the natural source of mosquito coil.</title>
        <authorList>
            <person name="Yamashiro T."/>
            <person name="Shiraishi A."/>
            <person name="Satake H."/>
            <person name="Nakayama K."/>
        </authorList>
    </citation>
    <scope>NUCLEOTIDE SEQUENCE</scope>
</reference>
<gene>
    <name evidence="1" type="ORF">Tci_630156</name>
</gene>
<accession>A0A699JWW0</accession>
<evidence type="ECO:0000313" key="1">
    <source>
        <dbReference type="EMBL" id="GFA58184.1"/>
    </source>
</evidence>
<dbReference type="EMBL" id="BKCJ010449463">
    <property type="protein sequence ID" value="GFA58184.1"/>
    <property type="molecule type" value="Genomic_DNA"/>
</dbReference>
<sequence length="38" mass="3814">PKVKDYAGEGGLRSWEWCGGGGVEGSGGKVAGGKTGYR</sequence>
<proteinExistence type="predicted"/>
<name>A0A699JWW0_TANCI</name>
<protein>
    <submittedName>
        <fullName evidence="1">Uncharacterized protein</fullName>
    </submittedName>
</protein>
<comment type="caution">
    <text evidence="1">The sequence shown here is derived from an EMBL/GenBank/DDBJ whole genome shotgun (WGS) entry which is preliminary data.</text>
</comment>
<dbReference type="AlphaFoldDB" id="A0A699JWW0"/>
<organism evidence="1">
    <name type="scientific">Tanacetum cinerariifolium</name>
    <name type="common">Dalmatian daisy</name>
    <name type="synonym">Chrysanthemum cinerariifolium</name>
    <dbReference type="NCBI Taxonomy" id="118510"/>
    <lineage>
        <taxon>Eukaryota</taxon>
        <taxon>Viridiplantae</taxon>
        <taxon>Streptophyta</taxon>
        <taxon>Embryophyta</taxon>
        <taxon>Tracheophyta</taxon>
        <taxon>Spermatophyta</taxon>
        <taxon>Magnoliopsida</taxon>
        <taxon>eudicotyledons</taxon>
        <taxon>Gunneridae</taxon>
        <taxon>Pentapetalae</taxon>
        <taxon>asterids</taxon>
        <taxon>campanulids</taxon>
        <taxon>Asterales</taxon>
        <taxon>Asteraceae</taxon>
        <taxon>Asteroideae</taxon>
        <taxon>Anthemideae</taxon>
        <taxon>Anthemidinae</taxon>
        <taxon>Tanacetum</taxon>
    </lineage>
</organism>